<protein>
    <submittedName>
        <fullName evidence="1">Uncharacterized protein</fullName>
    </submittedName>
</protein>
<sequence length="42" mass="4942">LEGQNDKLEVQTKYNVLIIECTNSSDPFRWNEETKAKELIFP</sequence>
<feature type="non-terminal residue" evidence="1">
    <location>
        <position position="1"/>
    </location>
</feature>
<gene>
    <name evidence="1" type="ORF">S01H4_67199</name>
</gene>
<organism evidence="1">
    <name type="scientific">marine sediment metagenome</name>
    <dbReference type="NCBI Taxonomy" id="412755"/>
    <lineage>
        <taxon>unclassified sequences</taxon>
        <taxon>metagenomes</taxon>
        <taxon>ecological metagenomes</taxon>
    </lineage>
</organism>
<dbReference type="EMBL" id="BART01042113">
    <property type="protein sequence ID" value="GAH20630.1"/>
    <property type="molecule type" value="Genomic_DNA"/>
</dbReference>
<evidence type="ECO:0000313" key="1">
    <source>
        <dbReference type="EMBL" id="GAH20630.1"/>
    </source>
</evidence>
<feature type="non-terminal residue" evidence="1">
    <location>
        <position position="42"/>
    </location>
</feature>
<accession>X1EJU7</accession>
<proteinExistence type="predicted"/>
<dbReference type="AlphaFoldDB" id="X1EJU7"/>
<comment type="caution">
    <text evidence="1">The sequence shown here is derived from an EMBL/GenBank/DDBJ whole genome shotgun (WGS) entry which is preliminary data.</text>
</comment>
<name>X1EJU7_9ZZZZ</name>
<reference evidence="1" key="1">
    <citation type="journal article" date="2014" name="Front. Microbiol.">
        <title>High frequency of phylogenetically diverse reductive dehalogenase-homologous genes in deep subseafloor sedimentary metagenomes.</title>
        <authorList>
            <person name="Kawai M."/>
            <person name="Futagami T."/>
            <person name="Toyoda A."/>
            <person name="Takaki Y."/>
            <person name="Nishi S."/>
            <person name="Hori S."/>
            <person name="Arai W."/>
            <person name="Tsubouchi T."/>
            <person name="Morono Y."/>
            <person name="Uchiyama I."/>
            <person name="Ito T."/>
            <person name="Fujiyama A."/>
            <person name="Inagaki F."/>
            <person name="Takami H."/>
        </authorList>
    </citation>
    <scope>NUCLEOTIDE SEQUENCE</scope>
    <source>
        <strain evidence="1">Expedition CK06-06</strain>
    </source>
</reference>